<dbReference type="Pfam" id="PF00005">
    <property type="entry name" value="ABC_tran"/>
    <property type="match status" value="1"/>
</dbReference>
<feature type="domain" description="ABC transporter" evidence="12">
    <location>
        <begin position="548"/>
        <end position="771"/>
    </location>
</feature>
<accession>A0A915M632</accession>
<evidence type="ECO:0000256" key="1">
    <source>
        <dbReference type="ARBA" id="ARBA00004141"/>
    </source>
</evidence>
<dbReference type="InterPro" id="IPR039421">
    <property type="entry name" value="Type_1_exporter"/>
</dbReference>
<evidence type="ECO:0000256" key="5">
    <source>
        <dbReference type="ARBA" id="ARBA00022989"/>
    </source>
</evidence>
<organism evidence="14 15">
    <name type="scientific">Meloidogyne javanica</name>
    <name type="common">Root-knot nematode worm</name>
    <dbReference type="NCBI Taxonomy" id="6303"/>
    <lineage>
        <taxon>Eukaryota</taxon>
        <taxon>Metazoa</taxon>
        <taxon>Ecdysozoa</taxon>
        <taxon>Nematoda</taxon>
        <taxon>Chromadorea</taxon>
        <taxon>Rhabditida</taxon>
        <taxon>Tylenchina</taxon>
        <taxon>Tylenchomorpha</taxon>
        <taxon>Tylenchoidea</taxon>
        <taxon>Meloidogynidae</taxon>
        <taxon>Meloidogyninae</taxon>
        <taxon>Meloidogyne</taxon>
        <taxon>Meloidogyne incognita group</taxon>
    </lineage>
</organism>
<dbReference type="Proteomes" id="UP000887561">
    <property type="component" value="Unplaced"/>
</dbReference>
<dbReference type="InterPro" id="IPR027417">
    <property type="entry name" value="P-loop_NTPase"/>
</dbReference>
<keyword evidence="6 11" id="KW-0472">Membrane</keyword>
<evidence type="ECO:0000256" key="8">
    <source>
        <dbReference type="ARBA" id="ARBA00042945"/>
    </source>
</evidence>
<keyword evidence="3" id="KW-0813">Transport</keyword>
<evidence type="ECO:0000256" key="2">
    <source>
        <dbReference type="ARBA" id="ARBA00005335"/>
    </source>
</evidence>
<feature type="transmembrane region" description="Helical" evidence="11">
    <location>
        <begin position="483"/>
        <end position="503"/>
    </location>
</feature>
<evidence type="ECO:0000256" key="4">
    <source>
        <dbReference type="ARBA" id="ARBA00022692"/>
    </source>
</evidence>
<feature type="transmembrane region" description="Helical" evidence="11">
    <location>
        <begin position="213"/>
        <end position="234"/>
    </location>
</feature>
<feature type="transmembrane region" description="Helical" evidence="11">
    <location>
        <begin position="94"/>
        <end position="116"/>
    </location>
</feature>
<dbReference type="GO" id="GO:0016887">
    <property type="term" value="F:ATP hydrolysis activity"/>
    <property type="evidence" value="ECO:0007669"/>
    <property type="project" value="InterPro"/>
</dbReference>
<dbReference type="PROSITE" id="PS50893">
    <property type="entry name" value="ABC_TRANSPORTER_2"/>
    <property type="match status" value="1"/>
</dbReference>
<evidence type="ECO:0000313" key="15">
    <source>
        <dbReference type="WBParaSite" id="scaffold3194_cov316.g6181"/>
    </source>
</evidence>
<comment type="subcellular location">
    <subcellularLocation>
        <location evidence="1">Membrane</location>
        <topology evidence="1">Multi-pass membrane protein</topology>
    </subcellularLocation>
</comment>
<feature type="domain" description="ABC transmembrane type-1" evidence="13">
    <location>
        <begin position="214"/>
        <end position="512"/>
    </location>
</feature>
<dbReference type="GO" id="GO:0005524">
    <property type="term" value="F:ATP binding"/>
    <property type="evidence" value="ECO:0007669"/>
    <property type="project" value="InterPro"/>
</dbReference>
<dbReference type="PROSITE" id="PS00211">
    <property type="entry name" value="ABC_TRANSPORTER_1"/>
    <property type="match status" value="1"/>
</dbReference>
<dbReference type="InterPro" id="IPR011527">
    <property type="entry name" value="ABC1_TM_dom"/>
</dbReference>
<dbReference type="InterPro" id="IPR007919">
    <property type="entry name" value="UPF0220"/>
</dbReference>
<evidence type="ECO:0000256" key="3">
    <source>
        <dbReference type="ARBA" id="ARBA00022448"/>
    </source>
</evidence>
<dbReference type="GO" id="GO:0005743">
    <property type="term" value="C:mitochondrial inner membrane"/>
    <property type="evidence" value="ECO:0007669"/>
    <property type="project" value="TreeGrafter"/>
</dbReference>
<dbReference type="PANTHER" id="PTHR24221">
    <property type="entry name" value="ATP-BINDING CASSETTE SUB-FAMILY B"/>
    <property type="match status" value="1"/>
</dbReference>
<feature type="transmembrane region" description="Helical" evidence="11">
    <location>
        <begin position="55"/>
        <end position="74"/>
    </location>
</feature>
<dbReference type="GO" id="GO:0140359">
    <property type="term" value="F:ABC-type transporter activity"/>
    <property type="evidence" value="ECO:0007669"/>
    <property type="project" value="InterPro"/>
</dbReference>
<name>A0A915M632_MELJA</name>
<feature type="region of interest" description="Disordered" evidence="10">
    <location>
        <begin position="776"/>
        <end position="795"/>
    </location>
</feature>
<comment type="catalytic activity">
    <reaction evidence="9">
        <text>(glutathione)4[2Fe(III)-2S] cluster(in) + ATP + H2O = (glutathione)4[2Fe(III)-2S] cluster(out) + ADP + phosphate + H(+)</text>
        <dbReference type="Rhea" id="RHEA:67028"/>
        <dbReference type="ChEBI" id="CHEBI:15377"/>
        <dbReference type="ChEBI" id="CHEBI:15378"/>
        <dbReference type="ChEBI" id="CHEBI:30616"/>
        <dbReference type="ChEBI" id="CHEBI:43474"/>
        <dbReference type="ChEBI" id="CHEBI:167627"/>
        <dbReference type="ChEBI" id="CHEBI:456216"/>
    </reaction>
    <physiologicalReaction direction="left-to-right" evidence="9">
        <dbReference type="Rhea" id="RHEA:67029"/>
    </physiologicalReaction>
</comment>
<dbReference type="GO" id="GO:0006879">
    <property type="term" value="P:intracellular iron ion homeostasis"/>
    <property type="evidence" value="ECO:0007669"/>
    <property type="project" value="TreeGrafter"/>
</dbReference>
<evidence type="ECO:0000256" key="6">
    <source>
        <dbReference type="ARBA" id="ARBA00023136"/>
    </source>
</evidence>
<evidence type="ECO:0000256" key="10">
    <source>
        <dbReference type="SAM" id="MobiDB-lite"/>
    </source>
</evidence>
<dbReference type="Gene3D" id="3.40.50.300">
    <property type="entry name" value="P-loop containing nucleotide triphosphate hydrolases"/>
    <property type="match status" value="1"/>
</dbReference>
<dbReference type="Gene3D" id="1.20.1560.10">
    <property type="entry name" value="ABC transporter type 1, transmembrane domain"/>
    <property type="match status" value="1"/>
</dbReference>
<feature type="transmembrane region" description="Helical" evidence="11">
    <location>
        <begin position="369"/>
        <end position="388"/>
    </location>
</feature>
<evidence type="ECO:0000256" key="7">
    <source>
        <dbReference type="ARBA" id="ARBA00041016"/>
    </source>
</evidence>
<keyword evidence="4 11" id="KW-0812">Transmembrane</keyword>
<comment type="similarity">
    <text evidence="2">Belongs to the UPF0220 family.</text>
</comment>
<dbReference type="SUPFAM" id="SSF90123">
    <property type="entry name" value="ABC transporter transmembrane region"/>
    <property type="match status" value="1"/>
</dbReference>
<dbReference type="CDD" id="cd18582">
    <property type="entry name" value="ABC_6TM_ATM1_ABCB7"/>
    <property type="match status" value="1"/>
</dbReference>
<keyword evidence="14" id="KW-1185">Reference proteome</keyword>
<dbReference type="InterPro" id="IPR036640">
    <property type="entry name" value="ABC1_TM_sf"/>
</dbReference>
<protein>
    <recommendedName>
        <fullName evidence="7">Iron-sulfur clusters transporter ABCB7, mitochondrial</fullName>
    </recommendedName>
    <alternativeName>
        <fullName evidence="8">ATP-binding cassette sub-family B member 7, mitochondrial</fullName>
    </alternativeName>
</protein>
<dbReference type="InterPro" id="IPR017871">
    <property type="entry name" value="ABC_transporter-like_CS"/>
</dbReference>
<evidence type="ECO:0000313" key="14">
    <source>
        <dbReference type="Proteomes" id="UP000887561"/>
    </source>
</evidence>
<reference evidence="15" key="1">
    <citation type="submission" date="2022-11" db="UniProtKB">
        <authorList>
            <consortium name="WormBaseParasite"/>
        </authorList>
    </citation>
    <scope>IDENTIFICATION</scope>
</reference>
<dbReference type="SUPFAM" id="SSF52540">
    <property type="entry name" value="P-loop containing nucleoside triphosphate hydrolases"/>
    <property type="match status" value="1"/>
</dbReference>
<dbReference type="InterPro" id="IPR003439">
    <property type="entry name" value="ABC_transporter-like_ATP-bd"/>
</dbReference>
<evidence type="ECO:0000256" key="11">
    <source>
        <dbReference type="SAM" id="Phobius"/>
    </source>
</evidence>
<feature type="transmembrane region" description="Helical" evidence="11">
    <location>
        <begin position="23"/>
        <end position="46"/>
    </location>
</feature>
<evidence type="ECO:0000256" key="9">
    <source>
        <dbReference type="ARBA" id="ARBA00048046"/>
    </source>
</evidence>
<dbReference type="PROSITE" id="PS50929">
    <property type="entry name" value="ABC_TM1F"/>
    <property type="match status" value="1"/>
</dbReference>
<feature type="transmembrane region" description="Helical" evidence="11">
    <location>
        <begin position="450"/>
        <end position="471"/>
    </location>
</feature>
<dbReference type="AlphaFoldDB" id="A0A915M632"/>
<dbReference type="Pfam" id="PF05255">
    <property type="entry name" value="UPF0220"/>
    <property type="match status" value="1"/>
</dbReference>
<feature type="transmembrane region" description="Helical" evidence="11">
    <location>
        <begin position="343"/>
        <end position="363"/>
    </location>
</feature>
<dbReference type="PANTHER" id="PTHR24221:SF402">
    <property type="entry name" value="IRON-SULFUR CLUSTERS TRANSPORTER ABCB7, MITOCHONDRIAL"/>
    <property type="match status" value="1"/>
</dbReference>
<proteinExistence type="inferred from homology"/>
<evidence type="ECO:0000259" key="13">
    <source>
        <dbReference type="PROSITE" id="PS50929"/>
    </source>
</evidence>
<keyword evidence="5 11" id="KW-1133">Transmembrane helix</keyword>
<sequence>MAGCFDTFQHNASFDWDTRRNTYSAIFAGFLFFFAWWLVIDTAVVFTPTGDWNNWYFALAVSCSLSMFMVNSVSNRALEGLYSEEGVLGVKGTRIWLMFGFIGSFACIIAGIWIMFGDYVLQKNDNPKWPEMLVNKQAKAILRLLSNPYFMRSCAINLRRTIKTTSHHFHAGPSNIQHPIQIGGPQPSNWQMIQKLARHVWPARGEWNVKRRVILAMTLLVAAKLLNATVPFLLRDVINYFDGKLPSGFSSLGLSTPSGAVLSTGIALIIAYGAARAGTSLFNELRNAVFARVAHRSIRDIARNIFLHLHSLDLSYHLNRQTGALSKAIDRGTRGMSTTLNSLVFNIIPTIFEMALVGTIFYIKCGPQFTFAMTGCLGMYAVATIGITRWRTKFRLEMNEADNEAGNRAIDSLINYETVKYFNNEKLEADRYDHFLRRFEFASLKTSTSLALLNFTQNAIFSAGLIGVMALAAENVKNGTMTVGDIILVNTLLFQMSIPLNFLGSMYRDIRQGLLDMQVMFALTEKKSRIVENPYAKPLIISQRQSKIIFEDVVFGYVPSRPMILNGLSFEVPSGMKVAIVGGSDAHSGKITINGQEIINVQLDSLRRAIAIIPQDSVLFNDTIYYNIHYGNINASEEQVYQAAKTADLHYSIMRIPHAYQTMVGERGLKLSGGEKQRVAIARAILKNSPIVRTFFYDEATSSLDSITEENIMHSLKSAYSGRTSLFIAHRLVTIADADIIYVLDEGRVVETGTHKQLLAKEGKYAELWNSQNRHRVDASGGDQEESSTQSQFSSNGSEIIHFYGNDDLLEFEELQKKCCGNMSCNR</sequence>
<dbReference type="WBParaSite" id="scaffold3194_cov316.g6181">
    <property type="protein sequence ID" value="scaffold3194_cov316.g6181"/>
    <property type="gene ID" value="scaffold3194_cov316.g6181"/>
</dbReference>
<dbReference type="Pfam" id="PF00664">
    <property type="entry name" value="ABC_membrane"/>
    <property type="match status" value="1"/>
</dbReference>
<evidence type="ECO:0000259" key="12">
    <source>
        <dbReference type="PROSITE" id="PS50893"/>
    </source>
</evidence>